<dbReference type="EMBL" id="JASJUT010000021">
    <property type="protein sequence ID" value="MDK2598660.1"/>
    <property type="molecule type" value="Genomic_DNA"/>
</dbReference>
<organism evidence="1 2">
    <name type="scientific">Pseudoalteromonas obscura</name>
    <dbReference type="NCBI Taxonomy" id="3048491"/>
    <lineage>
        <taxon>Bacteria</taxon>
        <taxon>Pseudomonadati</taxon>
        <taxon>Pseudomonadota</taxon>
        <taxon>Gammaproteobacteria</taxon>
        <taxon>Alteromonadales</taxon>
        <taxon>Pseudoalteromonadaceae</taxon>
        <taxon>Pseudoalteromonas</taxon>
    </lineage>
</organism>
<evidence type="ECO:0000313" key="2">
    <source>
        <dbReference type="Proteomes" id="UP001231915"/>
    </source>
</evidence>
<evidence type="ECO:0000313" key="1">
    <source>
        <dbReference type="EMBL" id="MDK2598660.1"/>
    </source>
</evidence>
<keyword evidence="2" id="KW-1185">Reference proteome</keyword>
<dbReference type="Pfam" id="PF07030">
    <property type="entry name" value="Phage_Mu_Gp36"/>
    <property type="match status" value="1"/>
</dbReference>
<proteinExistence type="predicted"/>
<dbReference type="Proteomes" id="UP001231915">
    <property type="component" value="Unassembled WGS sequence"/>
</dbReference>
<reference evidence="1 2" key="1">
    <citation type="submission" date="2023-05" db="EMBL/GenBank/DDBJ databases">
        <title>Pseudoalteromonas ardens sp. nov., Pseudoalteromonas obscura sp. nov., and Pseudoalteromonas umbrosa sp. nov., isolated from the coral Montipora capitata.</title>
        <authorList>
            <person name="Thomas E.M."/>
            <person name="Smith E.M."/>
            <person name="Papke E."/>
            <person name="Shlafstein M.D."/>
            <person name="Oline D.K."/>
            <person name="Videau P."/>
            <person name="Saw J.H."/>
            <person name="Strangman W.K."/>
            <person name="Ushijima B."/>
        </authorList>
    </citation>
    <scope>NUCLEOTIDE SEQUENCE [LARGE SCALE GENOMIC DNA]</scope>
    <source>
        <strain evidence="1 2">P94</strain>
    </source>
</reference>
<sequence length="142" mass="15613">MTYATTEDMTSRFGEQDLILLTRRQNSPIGQIDLTVLGQALDDATSEINTYLSGRYQLPLSTQPKSLTRICCDLSRYFLSGNNAPEHIETRYKDAVSFLRAVNKGDISLGLDTTGNKAEQNDVAIIESAGSVFARDKATGFL</sequence>
<protein>
    <submittedName>
        <fullName evidence="1">DUF1320 family protein</fullName>
    </submittedName>
</protein>
<dbReference type="RefSeq" id="WP_284138919.1">
    <property type="nucleotide sequence ID" value="NZ_JASJUT010000021.1"/>
</dbReference>
<accession>A0ABT7EUC3</accession>
<dbReference type="InterPro" id="IPR009752">
    <property type="entry name" value="Phage_Mu_GpJ"/>
</dbReference>
<comment type="caution">
    <text evidence="1">The sequence shown here is derived from an EMBL/GenBank/DDBJ whole genome shotgun (WGS) entry which is preliminary data.</text>
</comment>
<gene>
    <name evidence="1" type="ORF">QNM18_26760</name>
</gene>
<name>A0ABT7EUC3_9GAMM</name>